<gene>
    <name evidence="2" type="ORF">FJY68_06525</name>
</gene>
<evidence type="ECO:0000259" key="1">
    <source>
        <dbReference type="Pfam" id="PF02481"/>
    </source>
</evidence>
<feature type="domain" description="Smf/DprA SLOG" evidence="1">
    <location>
        <begin position="60"/>
        <end position="190"/>
    </location>
</feature>
<proteinExistence type="predicted"/>
<reference evidence="2" key="1">
    <citation type="submission" date="2019-03" db="EMBL/GenBank/DDBJ databases">
        <title>Lake Tanganyika Metagenome-Assembled Genomes (MAGs).</title>
        <authorList>
            <person name="Tran P."/>
        </authorList>
    </citation>
    <scope>NUCLEOTIDE SEQUENCE</scope>
    <source>
        <strain evidence="2">K_DeepCast_150m_m2_040</strain>
    </source>
</reference>
<organism evidence="2 3">
    <name type="scientific">candidate division WOR-3 bacterium</name>
    <dbReference type="NCBI Taxonomy" id="2052148"/>
    <lineage>
        <taxon>Bacteria</taxon>
        <taxon>Bacteria division WOR-3</taxon>
    </lineage>
</organism>
<sequence length="213" mass="23798">MSEGSRDNELLRVRHSVSPADAELGVRENRVDCIGATRVLMEARLGLFCSIKCPGELILKLFDLAKELRDREVGVISGFHAPMDKECFDILLRGKGPIAWCPARSIEGMRLKPEYRKAILEKRLFILSPFTENKRRMSAQMAERRNEIVVMFAERVFIAYADPGGKTERLCELAISLGKPVFTFESKYAQNILALGARVGTLNEIAVVAGLAK</sequence>
<dbReference type="Proteomes" id="UP000779900">
    <property type="component" value="Unassembled WGS sequence"/>
</dbReference>
<dbReference type="InterPro" id="IPR057666">
    <property type="entry name" value="DrpA_SLOG"/>
</dbReference>
<name>A0A937XEC4_UNCW3</name>
<comment type="caution">
    <text evidence="2">The sequence shown here is derived from an EMBL/GenBank/DDBJ whole genome shotgun (WGS) entry which is preliminary data.</text>
</comment>
<evidence type="ECO:0000313" key="3">
    <source>
        <dbReference type="Proteomes" id="UP000779900"/>
    </source>
</evidence>
<dbReference type="Pfam" id="PF02481">
    <property type="entry name" value="DNA_processg_A"/>
    <property type="match status" value="1"/>
</dbReference>
<evidence type="ECO:0000313" key="2">
    <source>
        <dbReference type="EMBL" id="MBM3331492.1"/>
    </source>
</evidence>
<dbReference type="AlphaFoldDB" id="A0A937XEC4"/>
<dbReference type="EMBL" id="VGIR01000031">
    <property type="protein sequence ID" value="MBM3331492.1"/>
    <property type="molecule type" value="Genomic_DNA"/>
</dbReference>
<dbReference type="Gene3D" id="3.40.50.450">
    <property type="match status" value="1"/>
</dbReference>
<accession>A0A937XEC4</accession>
<protein>
    <recommendedName>
        <fullName evidence="1">Smf/DprA SLOG domain-containing protein</fullName>
    </recommendedName>
</protein>